<keyword evidence="3" id="KW-1185">Reference proteome</keyword>
<reference evidence="2 3" key="1">
    <citation type="submission" date="2014-04" db="EMBL/GenBank/DDBJ databases">
        <authorList>
            <consortium name="DOE Joint Genome Institute"/>
            <person name="Kuo A."/>
            <person name="Tarkka M."/>
            <person name="Buscot F."/>
            <person name="Kohler A."/>
            <person name="Nagy L.G."/>
            <person name="Floudas D."/>
            <person name="Copeland A."/>
            <person name="Barry K.W."/>
            <person name="Cichocki N."/>
            <person name="Veneault-Fourrey C."/>
            <person name="LaButti K."/>
            <person name="Lindquist E.A."/>
            <person name="Lipzen A."/>
            <person name="Lundell T."/>
            <person name="Morin E."/>
            <person name="Murat C."/>
            <person name="Sun H."/>
            <person name="Tunlid A."/>
            <person name="Henrissat B."/>
            <person name="Grigoriev I.V."/>
            <person name="Hibbett D.S."/>
            <person name="Martin F."/>
            <person name="Nordberg H.P."/>
            <person name="Cantor M.N."/>
            <person name="Hua S.X."/>
        </authorList>
    </citation>
    <scope>NUCLEOTIDE SEQUENCE [LARGE SCALE GENOMIC DNA]</scope>
    <source>
        <strain evidence="2 3">F 1598</strain>
    </source>
</reference>
<evidence type="ECO:0000256" key="1">
    <source>
        <dbReference type="SAM" id="Phobius"/>
    </source>
</evidence>
<feature type="transmembrane region" description="Helical" evidence="1">
    <location>
        <begin position="20"/>
        <end position="38"/>
    </location>
</feature>
<keyword evidence="1" id="KW-0812">Transmembrane</keyword>
<dbReference type="HOGENOM" id="CLU_2513457_0_0_1"/>
<protein>
    <submittedName>
        <fullName evidence="2">Uncharacterized protein</fullName>
    </submittedName>
</protein>
<accession>A0A0C3FAE6</accession>
<dbReference type="EMBL" id="KN833030">
    <property type="protein sequence ID" value="KIM76884.1"/>
    <property type="molecule type" value="Genomic_DNA"/>
</dbReference>
<evidence type="ECO:0000313" key="2">
    <source>
        <dbReference type="EMBL" id="KIM76884.1"/>
    </source>
</evidence>
<evidence type="ECO:0000313" key="3">
    <source>
        <dbReference type="Proteomes" id="UP000054166"/>
    </source>
</evidence>
<keyword evidence="1" id="KW-0472">Membrane</keyword>
<organism evidence="2 3">
    <name type="scientific">Piloderma croceum (strain F 1598)</name>
    <dbReference type="NCBI Taxonomy" id="765440"/>
    <lineage>
        <taxon>Eukaryota</taxon>
        <taxon>Fungi</taxon>
        <taxon>Dikarya</taxon>
        <taxon>Basidiomycota</taxon>
        <taxon>Agaricomycotina</taxon>
        <taxon>Agaricomycetes</taxon>
        <taxon>Agaricomycetidae</taxon>
        <taxon>Atheliales</taxon>
        <taxon>Atheliaceae</taxon>
        <taxon>Piloderma</taxon>
    </lineage>
</organism>
<sequence>MQCRCGGEWKSYSCLKRWKVFTLFCIIVLAGVINHQHARLLTGGPCVKLSPLKLTSIFMSKAGQRDAMTLRRIHGLCILHIMNAP</sequence>
<reference evidence="3" key="2">
    <citation type="submission" date="2015-01" db="EMBL/GenBank/DDBJ databases">
        <title>Evolutionary Origins and Diversification of the Mycorrhizal Mutualists.</title>
        <authorList>
            <consortium name="DOE Joint Genome Institute"/>
            <consortium name="Mycorrhizal Genomics Consortium"/>
            <person name="Kohler A."/>
            <person name="Kuo A."/>
            <person name="Nagy L.G."/>
            <person name="Floudas D."/>
            <person name="Copeland A."/>
            <person name="Barry K.W."/>
            <person name="Cichocki N."/>
            <person name="Veneault-Fourrey C."/>
            <person name="LaButti K."/>
            <person name="Lindquist E.A."/>
            <person name="Lipzen A."/>
            <person name="Lundell T."/>
            <person name="Morin E."/>
            <person name="Murat C."/>
            <person name="Riley R."/>
            <person name="Ohm R."/>
            <person name="Sun H."/>
            <person name="Tunlid A."/>
            <person name="Henrissat B."/>
            <person name="Grigoriev I.V."/>
            <person name="Hibbett D.S."/>
            <person name="Martin F."/>
        </authorList>
    </citation>
    <scope>NUCLEOTIDE SEQUENCE [LARGE SCALE GENOMIC DNA]</scope>
    <source>
        <strain evidence="3">F 1598</strain>
    </source>
</reference>
<dbReference type="AlphaFoldDB" id="A0A0C3FAE6"/>
<dbReference type="InParanoid" id="A0A0C3FAE6"/>
<gene>
    <name evidence="2" type="ORF">PILCRDRAFT_633900</name>
</gene>
<proteinExistence type="predicted"/>
<name>A0A0C3FAE6_PILCF</name>
<dbReference type="Proteomes" id="UP000054166">
    <property type="component" value="Unassembled WGS sequence"/>
</dbReference>
<keyword evidence="1" id="KW-1133">Transmembrane helix</keyword>